<accession>K5WNS4</accession>
<feature type="compositionally biased region" description="Polar residues" evidence="1">
    <location>
        <begin position="511"/>
        <end position="520"/>
    </location>
</feature>
<feature type="compositionally biased region" description="Low complexity" evidence="1">
    <location>
        <begin position="586"/>
        <end position="599"/>
    </location>
</feature>
<dbReference type="AlphaFoldDB" id="K5WNS4"/>
<feature type="compositionally biased region" description="Pro residues" evidence="1">
    <location>
        <begin position="99"/>
        <end position="109"/>
    </location>
</feature>
<dbReference type="RefSeq" id="XP_007399763.1">
    <property type="nucleotide sequence ID" value="XM_007399701.1"/>
</dbReference>
<feature type="compositionally biased region" description="Low complexity" evidence="1">
    <location>
        <begin position="285"/>
        <end position="298"/>
    </location>
</feature>
<evidence type="ECO:0000313" key="2">
    <source>
        <dbReference type="EMBL" id="EKM51972.1"/>
    </source>
</evidence>
<feature type="region of interest" description="Disordered" evidence="1">
    <location>
        <begin position="495"/>
        <end position="526"/>
    </location>
</feature>
<feature type="compositionally biased region" description="Acidic residues" evidence="1">
    <location>
        <begin position="112"/>
        <end position="125"/>
    </location>
</feature>
<evidence type="ECO:0000256" key="1">
    <source>
        <dbReference type="SAM" id="MobiDB-lite"/>
    </source>
</evidence>
<protein>
    <submittedName>
        <fullName evidence="2">Uncharacterized protein</fullName>
    </submittedName>
</protein>
<feature type="region of interest" description="Disordered" evidence="1">
    <location>
        <begin position="581"/>
        <end position="620"/>
    </location>
</feature>
<feature type="region of interest" description="Disordered" evidence="1">
    <location>
        <begin position="282"/>
        <end position="338"/>
    </location>
</feature>
<dbReference type="HOGENOM" id="CLU_012464_0_0_1"/>
<organism evidence="2 3">
    <name type="scientific">Phanerochaete carnosa (strain HHB-10118-sp)</name>
    <name type="common">White-rot fungus</name>
    <name type="synonym">Peniophora carnosa</name>
    <dbReference type="NCBI Taxonomy" id="650164"/>
    <lineage>
        <taxon>Eukaryota</taxon>
        <taxon>Fungi</taxon>
        <taxon>Dikarya</taxon>
        <taxon>Basidiomycota</taxon>
        <taxon>Agaricomycotina</taxon>
        <taxon>Agaricomycetes</taxon>
        <taxon>Polyporales</taxon>
        <taxon>Phanerochaetaceae</taxon>
        <taxon>Phanerochaete</taxon>
    </lineage>
</organism>
<gene>
    <name evidence="2" type="ORF">PHACADRAFT_199476</name>
</gene>
<dbReference type="KEGG" id="pco:PHACADRAFT_199476"/>
<feature type="compositionally biased region" description="Low complexity" evidence="1">
    <location>
        <begin position="611"/>
        <end position="620"/>
    </location>
</feature>
<dbReference type="Proteomes" id="UP000008370">
    <property type="component" value="Unassembled WGS sequence"/>
</dbReference>
<reference evidence="2 3" key="1">
    <citation type="journal article" date="2012" name="BMC Genomics">
        <title>Comparative genomics of the white-rot fungi, Phanerochaete carnosa and P. chrysosporium, to elucidate the genetic basis of the distinct wood types they colonize.</title>
        <authorList>
            <person name="Suzuki H."/>
            <person name="MacDonald J."/>
            <person name="Syed K."/>
            <person name="Salamov A."/>
            <person name="Hori C."/>
            <person name="Aerts A."/>
            <person name="Henrissat B."/>
            <person name="Wiebenga A."/>
            <person name="vanKuyk P.A."/>
            <person name="Barry K."/>
            <person name="Lindquist E."/>
            <person name="LaButti K."/>
            <person name="Lapidus A."/>
            <person name="Lucas S."/>
            <person name="Coutinho P."/>
            <person name="Gong Y."/>
            <person name="Samejima M."/>
            <person name="Mahadevan R."/>
            <person name="Abou-Zaid M."/>
            <person name="de Vries R.P."/>
            <person name="Igarashi K."/>
            <person name="Yadav J.S."/>
            <person name="Grigoriev I.V."/>
            <person name="Master E.R."/>
        </authorList>
    </citation>
    <scope>NUCLEOTIDE SEQUENCE [LARGE SCALE GENOMIC DNA]</scope>
    <source>
        <strain evidence="2 3">HHB-10118-sp</strain>
    </source>
</reference>
<dbReference type="InParanoid" id="K5WNS4"/>
<feature type="compositionally biased region" description="Low complexity" evidence="1">
    <location>
        <begin position="79"/>
        <end position="98"/>
    </location>
</feature>
<proteinExistence type="predicted"/>
<dbReference type="EMBL" id="JH930476">
    <property type="protein sequence ID" value="EKM51972.1"/>
    <property type="molecule type" value="Genomic_DNA"/>
</dbReference>
<dbReference type="GeneID" id="18911414"/>
<keyword evidence="3" id="KW-1185">Reference proteome</keyword>
<dbReference type="OrthoDB" id="3270652at2759"/>
<evidence type="ECO:0000313" key="3">
    <source>
        <dbReference type="Proteomes" id="UP000008370"/>
    </source>
</evidence>
<sequence>MSGSNVVQQSIGALQEPVAAPAEDFAASLRAAALKTLKSKRRKGSDGTDSLAVLPSRPLFSGPPSIQLDYGSEDPYAKSSSVSAVTPTVSSPATAVQPPTLPPPPPAPGPMDVDEDLREEGEISDSESMPPPKSPQVPKRVPPTSSAPIKQPKERPILSPLVPPSPSISTVSVKTESSSHVLYDPPPSSIQSSPNLTRYSPVADYDMYSIDEEHARPGLAMTQAQYDTAKDIVLDLLGWGVPPDYLVNCGLSREIIYYVFIELNLCLPANLDTSGLPPPLFPSQAYASPEPLSPSASSQRPRGAPISRLSVGDPHPSLPKKPTAPQGASSSVDGTPLSATAAPFVPSASLSAIPMQSEDAPTSPSLIDMEQQRRQELLARKAVLASRKKQVAATASSSSVAPLKDVKETTPTPAVAPVTVDDFLKSIEPVSAPTDADDRMDVDELIPGLSTGDDPSTSQLPDLSVAREMSADSISSSHLVPPFSELEGYARSMSAERNGVASDGSSSGSGTPQPHSLGSRRNTKRPVAADFVDMDARPHTYHHRHPPQHNFRRKTNSFAGITHSRRIVIDLSDSEEEVEEAVNGHQPPLSQLPSRPPTRLGASPSLHTTRATSLPTEPATPAALAEKEQEIKKMRELIAQRERARLDKLTAHNSSRSTPPGSATHMPGPHILVVNQEEDDTRPPIPIKPTVTGVSQGQNICDTYAIVSSPSASTNGAVTPIDAVYSALEHPATGDQGTSHFFDISESETSNSPSESMAVDVVGSLLEASTAQPLLTSLSSFSAFAVCSLSIALRPDEEVAQYLHSALPKGSEVGVEQLQAALQDFRRQQLGFEARVKQALASLGLRMAA</sequence>
<feature type="region of interest" description="Disordered" evidence="1">
    <location>
        <begin position="36"/>
        <end position="197"/>
    </location>
</feature>
<name>K5WNS4_PHACS</name>
<feature type="region of interest" description="Disordered" evidence="1">
    <location>
        <begin position="430"/>
        <end position="461"/>
    </location>
</feature>